<dbReference type="GO" id="GO:0004181">
    <property type="term" value="F:metallocarboxypeptidase activity"/>
    <property type="evidence" value="ECO:0007669"/>
    <property type="project" value="InterPro"/>
</dbReference>
<dbReference type="GO" id="GO:0004222">
    <property type="term" value="F:metalloendopeptidase activity"/>
    <property type="evidence" value="ECO:0007669"/>
    <property type="project" value="InterPro"/>
</dbReference>
<evidence type="ECO:0000256" key="2">
    <source>
        <dbReference type="ARBA" id="ARBA00022723"/>
    </source>
</evidence>
<sequence>MTEYLNQTWDLESIFAGGSHSVALMKHLELTQSEIDQLQADIIATDAHADAMAWSSLLYRIQDVSAKLREAGAFCGCLVSQNVRDEQAKLLSGRTTQLSASLTSAYLALDAKLLEMNEDTWNTLLNEKSIEELRFNLKERRMRASDRLDQARETLIADLSVDGYHAWSRLYRTVVSRMTLPFSVNGTTVALSMGQAANKLMDPDRAVRSATFKKWEDIWTESEDLCASALNHIAGYKLALYKHRGWDSVLHEPLQYNRMTERTLQVMWDVIEQHHVPFVDYLHRKAKLFGVEKLSWHDVAAPLGEGSKTYTYEQAAEFIVEQFGKFSTDMADFAQKALRNRWVEAQDRAGKDTGGYCTSFPVSEQSRIFMTFSGTFGNVSTLAHELGHAYHQSVMRGIPILAKGYAMNVAETASTMAERIVTDAAVKHATDPHERLALLEDKVQQAATMFMNIRSRFLFETRFYEQRRKGLVGASELSEIMEQAQRDAFHHSLGEYHPHFWASKQHFYGTGVPFYNFPYTFGYLFSNGIYALAQEEGPQFADKYVALLRDTGRMTVEDLARKHLGVDLTKADFWEHATRVAITDATEFMQLTEHM</sequence>
<dbReference type="Pfam" id="PF08439">
    <property type="entry name" value="Peptidase_M3_N"/>
    <property type="match status" value="1"/>
</dbReference>
<evidence type="ECO:0000313" key="10">
    <source>
        <dbReference type="Proteomes" id="UP001139263"/>
    </source>
</evidence>
<evidence type="ECO:0000256" key="4">
    <source>
        <dbReference type="ARBA" id="ARBA00022833"/>
    </source>
</evidence>
<keyword evidence="2 6" id="KW-0479">Metal-binding</keyword>
<keyword evidence="1 6" id="KW-0645">Protease</keyword>
<evidence type="ECO:0000256" key="1">
    <source>
        <dbReference type="ARBA" id="ARBA00022670"/>
    </source>
</evidence>
<dbReference type="InterPro" id="IPR011977">
    <property type="entry name" value="Pept_M3B_clade3"/>
</dbReference>
<evidence type="ECO:0000313" key="9">
    <source>
        <dbReference type="EMBL" id="MCI0183992.1"/>
    </source>
</evidence>
<dbReference type="Pfam" id="PF01432">
    <property type="entry name" value="Peptidase_M3"/>
    <property type="match status" value="1"/>
</dbReference>
<comment type="caution">
    <text evidence="9">The sequence shown here is derived from an EMBL/GenBank/DDBJ whole genome shotgun (WGS) entry which is preliminary data.</text>
</comment>
<proteinExistence type="inferred from homology"/>
<evidence type="ECO:0000256" key="3">
    <source>
        <dbReference type="ARBA" id="ARBA00022801"/>
    </source>
</evidence>
<comment type="similarity">
    <text evidence="6">Belongs to the peptidase M3 family.</text>
</comment>
<dbReference type="GO" id="GO:0046872">
    <property type="term" value="F:metal ion binding"/>
    <property type="evidence" value="ECO:0007669"/>
    <property type="project" value="UniProtKB-UniRule"/>
</dbReference>
<keyword evidence="10" id="KW-1185">Reference proteome</keyword>
<dbReference type="Gene3D" id="1.10.1370.20">
    <property type="entry name" value="Oligoendopeptidase f, C-terminal domain"/>
    <property type="match status" value="1"/>
</dbReference>
<dbReference type="EMBL" id="JALBUF010000007">
    <property type="protein sequence ID" value="MCI0183992.1"/>
    <property type="molecule type" value="Genomic_DNA"/>
</dbReference>
<dbReference type="InterPro" id="IPR034006">
    <property type="entry name" value="M3B_PepF_2"/>
</dbReference>
<dbReference type="SUPFAM" id="SSF55486">
    <property type="entry name" value="Metalloproteases ('zincins'), catalytic domain"/>
    <property type="match status" value="1"/>
</dbReference>
<organism evidence="9 10">
    <name type="scientific">Sulfoacidibacillus ferrooxidans</name>
    <dbReference type="NCBI Taxonomy" id="2005001"/>
    <lineage>
        <taxon>Bacteria</taxon>
        <taxon>Bacillati</taxon>
        <taxon>Bacillota</taxon>
        <taxon>Bacilli</taxon>
        <taxon>Bacillales</taxon>
        <taxon>Alicyclobacillaceae</taxon>
        <taxon>Sulfoacidibacillus</taxon>
    </lineage>
</organism>
<evidence type="ECO:0000256" key="6">
    <source>
        <dbReference type="RuleBase" id="RU003435"/>
    </source>
</evidence>
<gene>
    <name evidence="9" type="primary">pepF1_3</name>
    <name evidence="9" type="ORF">MM817_02284</name>
</gene>
<accession>A0A9X1VA85</accession>
<dbReference type="InterPro" id="IPR001333">
    <property type="entry name" value="Peptidase_M32_Taq"/>
</dbReference>
<dbReference type="Proteomes" id="UP001139263">
    <property type="component" value="Unassembled WGS sequence"/>
</dbReference>
<dbReference type="GO" id="GO:0006508">
    <property type="term" value="P:proteolysis"/>
    <property type="evidence" value="ECO:0007669"/>
    <property type="project" value="UniProtKB-KW"/>
</dbReference>
<evidence type="ECO:0000259" key="8">
    <source>
        <dbReference type="Pfam" id="PF08439"/>
    </source>
</evidence>
<dbReference type="RefSeq" id="WP_241715073.1">
    <property type="nucleotide sequence ID" value="NZ_JALBUF010000007.1"/>
</dbReference>
<keyword evidence="3 6" id="KW-0378">Hydrolase</keyword>
<dbReference type="Gene3D" id="1.20.140.70">
    <property type="entry name" value="Oligopeptidase f, N-terminal domain"/>
    <property type="match status" value="1"/>
</dbReference>
<reference evidence="9" key="1">
    <citation type="submission" date="2022-03" db="EMBL/GenBank/DDBJ databases">
        <title>Draft Genome Sequence of Firmicute Strain S0AB, a Heterotrophic Iron/Sulfur-Oxidizing Extreme Acidophile.</title>
        <authorList>
            <person name="Vergara E."/>
            <person name="Pakostova E."/>
            <person name="Johnson D.B."/>
            <person name="Holmes D.S."/>
        </authorList>
    </citation>
    <scope>NUCLEOTIDE SEQUENCE</scope>
    <source>
        <strain evidence="9">S0AB</strain>
    </source>
</reference>
<name>A0A9X1VA85_9BACL</name>
<dbReference type="CDD" id="cd09607">
    <property type="entry name" value="M3B_PepF"/>
    <property type="match status" value="1"/>
</dbReference>
<keyword evidence="5 6" id="KW-0482">Metalloprotease</keyword>
<keyword evidence="4 6" id="KW-0862">Zinc</keyword>
<dbReference type="EC" id="3.4.24.-" evidence="9"/>
<dbReference type="PANTHER" id="PTHR34217">
    <property type="entry name" value="METAL-DEPENDENT CARBOXYPEPTIDASE"/>
    <property type="match status" value="1"/>
</dbReference>
<feature type="domain" description="Peptidase M3A/M3B catalytic" evidence="7">
    <location>
        <begin position="202"/>
        <end position="577"/>
    </location>
</feature>
<protein>
    <submittedName>
        <fullName evidence="9">Oligoendopeptidase F, plasmid</fullName>
        <ecNumber evidence="9">3.4.24.-</ecNumber>
    </submittedName>
</protein>
<evidence type="ECO:0000256" key="5">
    <source>
        <dbReference type="ARBA" id="ARBA00023049"/>
    </source>
</evidence>
<dbReference type="InterPro" id="IPR013647">
    <property type="entry name" value="OligopepF_N_dom"/>
</dbReference>
<dbReference type="InterPro" id="IPR001567">
    <property type="entry name" value="Pept_M3A_M3B_dom"/>
</dbReference>
<evidence type="ECO:0000259" key="7">
    <source>
        <dbReference type="Pfam" id="PF01432"/>
    </source>
</evidence>
<feature type="domain" description="Oligopeptidase F N-terminal" evidence="8">
    <location>
        <begin position="113"/>
        <end position="179"/>
    </location>
</feature>
<dbReference type="NCBIfam" id="TIGR02290">
    <property type="entry name" value="M3_fam_3"/>
    <property type="match status" value="1"/>
</dbReference>
<dbReference type="InterPro" id="IPR042088">
    <property type="entry name" value="OligoPept_F_C"/>
</dbReference>
<dbReference type="PANTHER" id="PTHR34217:SF1">
    <property type="entry name" value="CARBOXYPEPTIDASE 1"/>
    <property type="match status" value="1"/>
</dbReference>
<dbReference type="AlphaFoldDB" id="A0A9X1VA85"/>
<comment type="cofactor">
    <cofactor evidence="6">
        <name>Zn(2+)</name>
        <dbReference type="ChEBI" id="CHEBI:29105"/>
    </cofactor>
    <text evidence="6">Binds 1 zinc ion.</text>
</comment>